<keyword evidence="3" id="KW-1133">Transmembrane helix</keyword>
<evidence type="ECO:0000313" key="5">
    <source>
        <dbReference type="Proteomes" id="UP000008711"/>
    </source>
</evidence>
<dbReference type="Pfam" id="PF00379">
    <property type="entry name" value="Chitin_bind_4"/>
    <property type="match status" value="1"/>
</dbReference>
<name>B3N8K5_DROER</name>
<dbReference type="PRINTS" id="PR00947">
    <property type="entry name" value="CUTICLE"/>
</dbReference>
<reference evidence="4 5" key="2">
    <citation type="journal article" date="2008" name="Bioinformatics">
        <title>Assembly reconciliation.</title>
        <authorList>
            <person name="Zimin A.V."/>
            <person name="Smith D.R."/>
            <person name="Sutton G."/>
            <person name="Yorke J.A."/>
        </authorList>
    </citation>
    <scope>NUCLEOTIDE SEQUENCE [LARGE SCALE GENOMIC DNA]</scope>
    <source>
        <strain evidence="4 5">TSC#14021-0224.01</strain>
    </source>
</reference>
<keyword evidence="1 2" id="KW-0193">Cuticle</keyword>
<dbReference type="Proteomes" id="UP000008711">
    <property type="component" value="Unassembled WGS sequence"/>
</dbReference>
<dbReference type="InterPro" id="IPR000618">
    <property type="entry name" value="Insect_cuticle"/>
</dbReference>
<organism evidence="4 5">
    <name type="scientific">Drosophila erecta</name>
    <name type="common">Fruit fly</name>
    <dbReference type="NCBI Taxonomy" id="7220"/>
    <lineage>
        <taxon>Eukaryota</taxon>
        <taxon>Metazoa</taxon>
        <taxon>Ecdysozoa</taxon>
        <taxon>Arthropoda</taxon>
        <taxon>Hexapoda</taxon>
        <taxon>Insecta</taxon>
        <taxon>Pterygota</taxon>
        <taxon>Neoptera</taxon>
        <taxon>Endopterygota</taxon>
        <taxon>Diptera</taxon>
        <taxon>Brachycera</taxon>
        <taxon>Muscomorpha</taxon>
        <taxon>Ephydroidea</taxon>
        <taxon>Drosophilidae</taxon>
        <taxon>Drosophila</taxon>
        <taxon>Sophophora</taxon>
    </lineage>
</organism>
<dbReference type="PROSITE" id="PS51155">
    <property type="entry name" value="CHIT_BIND_RR_2"/>
    <property type="match status" value="1"/>
</dbReference>
<evidence type="ECO:0000256" key="1">
    <source>
        <dbReference type="ARBA" id="ARBA00022460"/>
    </source>
</evidence>
<sequence length="164" mass="18323">MGELYGLHKAWDWSGVFDFNSHKLATATMGQDSSYKRGLSQALSHQSSALHRCSYNFNLFAMNVLSPSIAVCLILSALVAVQAGIIASHPDELIASPAQYEFHYSVHDSHTGDVKDQFEHRRGEYVTGRYSLVDADGLRRIVDYTADPLLGFNAQVRREPISRY</sequence>
<dbReference type="GO" id="GO:0042302">
    <property type="term" value="F:structural constituent of cuticle"/>
    <property type="evidence" value="ECO:0007669"/>
    <property type="project" value="UniProtKB-UniRule"/>
</dbReference>
<dbReference type="InterPro" id="IPR031311">
    <property type="entry name" value="CHIT_BIND_RR_consensus"/>
</dbReference>
<feature type="transmembrane region" description="Helical" evidence="3">
    <location>
        <begin position="64"/>
        <end position="87"/>
    </location>
</feature>
<accession>B3N8K5</accession>
<dbReference type="GO" id="GO:0031012">
    <property type="term" value="C:extracellular matrix"/>
    <property type="evidence" value="ECO:0007669"/>
    <property type="project" value="TreeGrafter"/>
</dbReference>
<protein>
    <submittedName>
        <fullName evidence="4">Uncharacterized protein</fullName>
    </submittedName>
</protein>
<dbReference type="EMBL" id="CH954177">
    <property type="protein sequence ID" value="EDV58428.2"/>
    <property type="molecule type" value="Genomic_DNA"/>
</dbReference>
<dbReference type="OrthoDB" id="6382835at2759"/>
<evidence type="ECO:0000256" key="2">
    <source>
        <dbReference type="PROSITE-ProRule" id="PRU00497"/>
    </source>
</evidence>
<dbReference type="PROSITE" id="PS00233">
    <property type="entry name" value="CHIT_BIND_RR_1"/>
    <property type="match status" value="1"/>
</dbReference>
<reference evidence="4 5" key="1">
    <citation type="journal article" date="2007" name="Nature">
        <title>Evolution of genes and genomes on the Drosophila phylogeny.</title>
        <authorList>
            <consortium name="Drosophila 12 Genomes Consortium"/>
            <person name="Clark A.G."/>
            <person name="Eisen M.B."/>
            <person name="Smith D.R."/>
            <person name="Bergman C.M."/>
            <person name="Oliver B."/>
            <person name="Markow T.A."/>
            <person name="Kaufman T.C."/>
            <person name="Kellis M."/>
            <person name="Gelbart W."/>
            <person name="Iyer V.N."/>
            <person name="Pollard D.A."/>
            <person name="Sackton T.B."/>
            <person name="Larracuente A.M."/>
            <person name="Singh N.D."/>
            <person name="Abad J.P."/>
            <person name="Abt D.N."/>
            <person name="Adryan B."/>
            <person name="Aguade M."/>
            <person name="Akashi H."/>
            <person name="Anderson W.W."/>
            <person name="Aquadro C.F."/>
            <person name="Ardell D.H."/>
            <person name="Arguello R."/>
            <person name="Artieri C.G."/>
            <person name="Barbash D.A."/>
            <person name="Barker D."/>
            <person name="Barsanti P."/>
            <person name="Batterham P."/>
            <person name="Batzoglou S."/>
            <person name="Begun D."/>
            <person name="Bhutkar A."/>
            <person name="Blanco E."/>
            <person name="Bosak S.A."/>
            <person name="Bradley R.K."/>
            <person name="Brand A.D."/>
            <person name="Brent M.R."/>
            <person name="Brooks A.N."/>
            <person name="Brown R.H."/>
            <person name="Butlin R.K."/>
            <person name="Caggese C."/>
            <person name="Calvi B.R."/>
            <person name="Bernardo de Carvalho A."/>
            <person name="Caspi A."/>
            <person name="Castrezana S."/>
            <person name="Celniker S.E."/>
            <person name="Chang J.L."/>
            <person name="Chapple C."/>
            <person name="Chatterji S."/>
            <person name="Chinwalla A."/>
            <person name="Civetta A."/>
            <person name="Clifton S.W."/>
            <person name="Comeron J.M."/>
            <person name="Costello J.C."/>
            <person name="Coyne J.A."/>
            <person name="Daub J."/>
            <person name="David R.G."/>
            <person name="Delcher A.L."/>
            <person name="Delehaunty K."/>
            <person name="Do C.B."/>
            <person name="Ebling H."/>
            <person name="Edwards K."/>
            <person name="Eickbush T."/>
            <person name="Evans J.D."/>
            <person name="Filipski A."/>
            <person name="Findeiss S."/>
            <person name="Freyhult E."/>
            <person name="Fulton L."/>
            <person name="Fulton R."/>
            <person name="Garcia A.C."/>
            <person name="Gardiner A."/>
            <person name="Garfield D.A."/>
            <person name="Garvin B.E."/>
            <person name="Gibson G."/>
            <person name="Gilbert D."/>
            <person name="Gnerre S."/>
            <person name="Godfrey J."/>
            <person name="Good R."/>
            <person name="Gotea V."/>
            <person name="Gravely B."/>
            <person name="Greenberg A.J."/>
            <person name="Griffiths-Jones S."/>
            <person name="Gross S."/>
            <person name="Guigo R."/>
            <person name="Gustafson E.A."/>
            <person name="Haerty W."/>
            <person name="Hahn M.W."/>
            <person name="Halligan D.L."/>
            <person name="Halpern A.L."/>
            <person name="Halter G.M."/>
            <person name="Han M.V."/>
            <person name="Heger A."/>
            <person name="Hillier L."/>
            <person name="Hinrichs A.S."/>
            <person name="Holmes I."/>
            <person name="Hoskins R.A."/>
            <person name="Hubisz M.J."/>
            <person name="Hultmark D."/>
            <person name="Huntley M.A."/>
            <person name="Jaffe D.B."/>
            <person name="Jagadeeshan S."/>
            <person name="Jeck W.R."/>
            <person name="Johnson J."/>
            <person name="Jones C.D."/>
            <person name="Jordan W.C."/>
            <person name="Karpen G.H."/>
            <person name="Kataoka E."/>
            <person name="Keightley P.D."/>
            <person name="Kheradpour P."/>
            <person name="Kirkness E.F."/>
            <person name="Koerich L.B."/>
            <person name="Kristiansen K."/>
            <person name="Kudrna D."/>
            <person name="Kulathinal R.J."/>
            <person name="Kumar S."/>
            <person name="Kwok R."/>
            <person name="Lander E."/>
            <person name="Langley C.H."/>
            <person name="Lapoint R."/>
            <person name="Lazzaro B.P."/>
            <person name="Lee S.J."/>
            <person name="Levesque L."/>
            <person name="Li R."/>
            <person name="Lin C.F."/>
            <person name="Lin M.F."/>
            <person name="Lindblad-Toh K."/>
            <person name="Llopart A."/>
            <person name="Long M."/>
            <person name="Low L."/>
            <person name="Lozovsky E."/>
            <person name="Lu J."/>
            <person name="Luo M."/>
            <person name="Machado C.A."/>
            <person name="Makalowski W."/>
            <person name="Marzo M."/>
            <person name="Matsuda M."/>
            <person name="Matzkin L."/>
            <person name="McAllister B."/>
            <person name="McBride C.S."/>
            <person name="McKernan B."/>
            <person name="McKernan K."/>
            <person name="Mendez-Lago M."/>
            <person name="Minx P."/>
            <person name="Mollenhauer M.U."/>
            <person name="Montooth K."/>
            <person name="Mount S.M."/>
            <person name="Mu X."/>
            <person name="Myers E."/>
            <person name="Negre B."/>
            <person name="Newfeld S."/>
            <person name="Nielsen R."/>
            <person name="Noor M.A."/>
            <person name="O'Grady P."/>
            <person name="Pachter L."/>
            <person name="Papaceit M."/>
            <person name="Parisi M.J."/>
            <person name="Parisi M."/>
            <person name="Parts L."/>
            <person name="Pedersen J.S."/>
            <person name="Pesole G."/>
            <person name="Phillippy A.M."/>
            <person name="Ponting C.P."/>
            <person name="Pop M."/>
            <person name="Porcelli D."/>
            <person name="Powell J.R."/>
            <person name="Prohaska S."/>
            <person name="Pruitt K."/>
            <person name="Puig M."/>
            <person name="Quesneville H."/>
            <person name="Ram K.R."/>
            <person name="Rand D."/>
            <person name="Rasmussen M.D."/>
            <person name="Reed L.K."/>
            <person name="Reenan R."/>
            <person name="Reily A."/>
            <person name="Remington K.A."/>
            <person name="Rieger T.T."/>
            <person name="Ritchie M.G."/>
            <person name="Robin C."/>
            <person name="Rogers Y.H."/>
            <person name="Rohde C."/>
            <person name="Rozas J."/>
            <person name="Rubenfield M.J."/>
            <person name="Ruiz A."/>
            <person name="Russo S."/>
            <person name="Salzberg S.L."/>
            <person name="Sanchez-Gracia A."/>
            <person name="Saranga D.J."/>
            <person name="Sato H."/>
            <person name="Schaeffer S.W."/>
            <person name="Schatz M.C."/>
            <person name="Schlenke T."/>
            <person name="Schwartz R."/>
            <person name="Segarra C."/>
            <person name="Singh R.S."/>
            <person name="Sirot L."/>
            <person name="Sirota M."/>
            <person name="Sisneros N.B."/>
            <person name="Smith C.D."/>
            <person name="Smith T.F."/>
            <person name="Spieth J."/>
            <person name="Stage D.E."/>
            <person name="Stark A."/>
            <person name="Stephan W."/>
            <person name="Strausberg R.L."/>
            <person name="Strempel S."/>
            <person name="Sturgill D."/>
            <person name="Sutton G."/>
            <person name="Sutton G.G."/>
            <person name="Tao W."/>
            <person name="Teichmann S."/>
            <person name="Tobari Y.N."/>
            <person name="Tomimura Y."/>
            <person name="Tsolas J.M."/>
            <person name="Valente V.L."/>
            <person name="Venter E."/>
            <person name="Venter J.C."/>
            <person name="Vicario S."/>
            <person name="Vieira F.G."/>
            <person name="Vilella A.J."/>
            <person name="Villasante A."/>
            <person name="Walenz B."/>
            <person name="Wang J."/>
            <person name="Wasserman M."/>
            <person name="Watts T."/>
            <person name="Wilson D."/>
            <person name="Wilson R.K."/>
            <person name="Wing R.A."/>
            <person name="Wolfner M.F."/>
            <person name="Wong A."/>
            <person name="Wong G.K."/>
            <person name="Wu C.I."/>
            <person name="Wu G."/>
            <person name="Yamamoto D."/>
            <person name="Yang H.P."/>
            <person name="Yang S.P."/>
            <person name="Yorke J.A."/>
            <person name="Yoshida K."/>
            <person name="Zdobnov E."/>
            <person name="Zhang P."/>
            <person name="Zhang Y."/>
            <person name="Zimin A.V."/>
            <person name="Baldwin J."/>
            <person name="Abdouelleil A."/>
            <person name="Abdulkadir J."/>
            <person name="Abebe A."/>
            <person name="Abera B."/>
            <person name="Abreu J."/>
            <person name="Acer S.C."/>
            <person name="Aftuck L."/>
            <person name="Alexander A."/>
            <person name="An P."/>
            <person name="Anderson E."/>
            <person name="Anderson S."/>
            <person name="Arachi H."/>
            <person name="Azer M."/>
            <person name="Bachantsang P."/>
            <person name="Barry A."/>
            <person name="Bayul T."/>
            <person name="Berlin A."/>
            <person name="Bessette D."/>
            <person name="Bloom T."/>
            <person name="Blye J."/>
            <person name="Boguslavskiy L."/>
            <person name="Bonnet C."/>
            <person name="Boukhgalter B."/>
            <person name="Bourzgui I."/>
            <person name="Brown A."/>
            <person name="Cahill P."/>
            <person name="Channer S."/>
            <person name="Cheshatsang Y."/>
            <person name="Chuda L."/>
            <person name="Citroen M."/>
            <person name="Collymore A."/>
            <person name="Cooke P."/>
            <person name="Costello M."/>
            <person name="D'Aco K."/>
            <person name="Daza R."/>
            <person name="De Haan G."/>
            <person name="DeGray S."/>
            <person name="DeMaso C."/>
            <person name="Dhargay N."/>
            <person name="Dooley K."/>
            <person name="Dooley E."/>
            <person name="Doricent M."/>
            <person name="Dorje P."/>
            <person name="Dorjee K."/>
            <person name="Dupes A."/>
            <person name="Elong R."/>
            <person name="Falk J."/>
            <person name="Farina A."/>
            <person name="Faro S."/>
            <person name="Ferguson D."/>
            <person name="Fisher S."/>
            <person name="Foley C.D."/>
            <person name="Franke A."/>
            <person name="Friedrich D."/>
            <person name="Gadbois L."/>
            <person name="Gearin G."/>
            <person name="Gearin C.R."/>
            <person name="Giannoukos G."/>
            <person name="Goode T."/>
            <person name="Graham J."/>
            <person name="Grandbois E."/>
            <person name="Grewal S."/>
            <person name="Gyaltsen K."/>
            <person name="Hafez N."/>
            <person name="Hagos B."/>
            <person name="Hall J."/>
            <person name="Henson C."/>
            <person name="Hollinger A."/>
            <person name="Honan T."/>
            <person name="Huard M.D."/>
            <person name="Hughes L."/>
            <person name="Hurhula B."/>
            <person name="Husby M.E."/>
            <person name="Kamat A."/>
            <person name="Kanga B."/>
            <person name="Kashin S."/>
            <person name="Khazanovich D."/>
            <person name="Kisner P."/>
            <person name="Lance K."/>
            <person name="Lara M."/>
            <person name="Lee W."/>
            <person name="Lennon N."/>
            <person name="Letendre F."/>
            <person name="LeVine R."/>
            <person name="Lipovsky A."/>
            <person name="Liu X."/>
            <person name="Liu J."/>
            <person name="Liu S."/>
            <person name="Lokyitsang T."/>
            <person name="Lokyitsang Y."/>
            <person name="Lubonja R."/>
            <person name="Lui A."/>
            <person name="MacDonald P."/>
            <person name="Magnisalis V."/>
            <person name="Maru K."/>
            <person name="Matthews C."/>
            <person name="McCusker W."/>
            <person name="McDonough S."/>
            <person name="Mehta T."/>
            <person name="Meldrim J."/>
            <person name="Meneus L."/>
            <person name="Mihai O."/>
            <person name="Mihalev A."/>
            <person name="Mihova T."/>
            <person name="Mittelman R."/>
            <person name="Mlenga V."/>
            <person name="Montmayeur A."/>
            <person name="Mulrain L."/>
            <person name="Navidi A."/>
            <person name="Naylor J."/>
            <person name="Negash T."/>
            <person name="Nguyen T."/>
            <person name="Nguyen N."/>
            <person name="Nicol R."/>
            <person name="Norbu C."/>
            <person name="Norbu N."/>
            <person name="Novod N."/>
            <person name="O'Neill B."/>
            <person name="Osman S."/>
            <person name="Markiewicz E."/>
            <person name="Oyono O.L."/>
            <person name="Patti C."/>
            <person name="Phunkhang P."/>
            <person name="Pierre F."/>
            <person name="Priest M."/>
            <person name="Raghuraman S."/>
            <person name="Rege F."/>
            <person name="Reyes R."/>
            <person name="Rise C."/>
            <person name="Rogov P."/>
            <person name="Ross K."/>
            <person name="Ryan E."/>
            <person name="Settipalli S."/>
            <person name="Shea T."/>
            <person name="Sherpa N."/>
            <person name="Shi L."/>
            <person name="Shih D."/>
            <person name="Sparrow T."/>
            <person name="Spaulding J."/>
            <person name="Stalker J."/>
            <person name="Stange-Thomann N."/>
            <person name="Stavropoulos S."/>
            <person name="Stone C."/>
            <person name="Strader C."/>
            <person name="Tesfaye S."/>
            <person name="Thomson T."/>
            <person name="Thoulutsang Y."/>
            <person name="Thoulutsang D."/>
            <person name="Topham K."/>
            <person name="Topping I."/>
            <person name="Tsamla T."/>
            <person name="Vassiliev H."/>
            <person name="Vo A."/>
            <person name="Wangchuk T."/>
            <person name="Wangdi T."/>
            <person name="Weiand M."/>
            <person name="Wilkinson J."/>
            <person name="Wilson A."/>
            <person name="Yadav S."/>
            <person name="Young G."/>
            <person name="Yu Q."/>
            <person name="Zembek L."/>
            <person name="Zhong D."/>
            <person name="Zimmer A."/>
            <person name="Zwirko Z."/>
            <person name="Jaffe D.B."/>
            <person name="Alvarez P."/>
            <person name="Brockman W."/>
            <person name="Butler J."/>
            <person name="Chin C."/>
            <person name="Gnerre S."/>
            <person name="Grabherr M."/>
            <person name="Kleber M."/>
            <person name="Mauceli E."/>
            <person name="MacCallum I."/>
        </authorList>
    </citation>
    <scope>NUCLEOTIDE SEQUENCE [LARGE SCALE GENOMIC DNA]</scope>
    <source>
        <strain evidence="4 5">TSC#14021-0224.01</strain>
    </source>
</reference>
<dbReference type="KEGG" id="der:6542404"/>
<gene>
    <name evidence="4" type="primary">Dere\GG10068</name>
    <name evidence="4" type="synonym">dere_GLEANR_10029</name>
    <name evidence="4" type="synonym">GG10068</name>
    <name evidence="4" type="ORF">Dere_GG10068</name>
</gene>
<keyword evidence="5" id="KW-1185">Reference proteome</keyword>
<evidence type="ECO:0000256" key="3">
    <source>
        <dbReference type="SAM" id="Phobius"/>
    </source>
</evidence>
<keyword evidence="3" id="KW-0472">Membrane</keyword>
<proteinExistence type="predicted"/>
<evidence type="ECO:0000313" key="4">
    <source>
        <dbReference type="EMBL" id="EDV58428.2"/>
    </source>
</evidence>
<dbReference type="InterPro" id="IPR051217">
    <property type="entry name" value="Insect_Cuticle_Struc_Prot"/>
</dbReference>
<dbReference type="AlphaFoldDB" id="B3N8K5"/>
<keyword evidence="3" id="KW-0812">Transmembrane</keyword>
<dbReference type="PANTHER" id="PTHR12236:SF46">
    <property type="entry name" value="CUTICULAR PROTEIN 30B-RELATED"/>
    <property type="match status" value="1"/>
</dbReference>
<dbReference type="PANTHER" id="PTHR12236">
    <property type="entry name" value="STRUCTURAL CONTITUENT OF CUTICLE"/>
    <property type="match status" value="1"/>
</dbReference>
<dbReference type="HOGENOM" id="CLU_075165_5_2_1"/>
<dbReference type="GO" id="GO:0005615">
    <property type="term" value="C:extracellular space"/>
    <property type="evidence" value="ECO:0007669"/>
    <property type="project" value="TreeGrafter"/>
</dbReference>